<keyword evidence="1" id="KW-0732">Signal</keyword>
<organism evidence="2 3">
    <name type="scientific">Pseudoalteromonas byunsanensis</name>
    <dbReference type="NCBI Taxonomy" id="327939"/>
    <lineage>
        <taxon>Bacteria</taxon>
        <taxon>Pseudomonadati</taxon>
        <taxon>Pseudomonadota</taxon>
        <taxon>Gammaproteobacteria</taxon>
        <taxon>Alteromonadales</taxon>
        <taxon>Pseudoalteromonadaceae</taxon>
        <taxon>Pseudoalteromonas</taxon>
    </lineage>
</organism>
<gene>
    <name evidence="2" type="ORF">BIW53_09185</name>
</gene>
<accession>A0A1S1N8I1</accession>
<proteinExistence type="predicted"/>
<dbReference type="Proteomes" id="UP000180253">
    <property type="component" value="Unassembled WGS sequence"/>
</dbReference>
<keyword evidence="3" id="KW-1185">Reference proteome</keyword>
<feature type="signal peptide" evidence="1">
    <location>
        <begin position="1"/>
        <end position="21"/>
    </location>
</feature>
<comment type="caution">
    <text evidence="2">The sequence shown here is derived from an EMBL/GenBank/DDBJ whole genome shotgun (WGS) entry which is preliminary data.</text>
</comment>
<dbReference type="EMBL" id="MNAN01000028">
    <property type="protein sequence ID" value="OHU95966.1"/>
    <property type="molecule type" value="Genomic_DNA"/>
</dbReference>
<dbReference type="AlphaFoldDB" id="A0A1S1N8I1"/>
<reference evidence="2 3" key="1">
    <citation type="submission" date="2016-10" db="EMBL/GenBank/DDBJ databases">
        <title>Pseudoalteromonas amylolytica sp. nov., isolated from the surface seawater.</title>
        <authorList>
            <person name="Wu Y.-H."/>
            <person name="Cheng H."/>
            <person name="Jin X.-B."/>
            <person name="Wang C.-S."/>
            <person name="Xu X.-W."/>
        </authorList>
    </citation>
    <scope>NUCLEOTIDE SEQUENCE [LARGE SCALE GENOMIC DNA]</scope>
    <source>
        <strain evidence="2 3">JCM 12483</strain>
    </source>
</reference>
<evidence type="ECO:0000256" key="1">
    <source>
        <dbReference type="SAM" id="SignalP"/>
    </source>
</evidence>
<feature type="chain" id="PRO_5010247541" evidence="1">
    <location>
        <begin position="22"/>
        <end position="113"/>
    </location>
</feature>
<protein>
    <submittedName>
        <fullName evidence="2">Uncharacterized protein</fullName>
    </submittedName>
</protein>
<sequence length="113" mass="12847">MKRSFVLLMLFSSLSFTSQSASQDGFPALETRYMGLEPPGLTPKLFAPGIVSTKQYLETEVVFLSDMTQLSFTRNGRELKTPQWIVMQHKEGKWLEKAIAPSQVVKYFVLLAR</sequence>
<name>A0A1S1N8I1_9GAMM</name>
<evidence type="ECO:0000313" key="2">
    <source>
        <dbReference type="EMBL" id="OHU95966.1"/>
    </source>
</evidence>
<evidence type="ECO:0000313" key="3">
    <source>
        <dbReference type="Proteomes" id="UP000180253"/>
    </source>
</evidence>
<dbReference type="RefSeq" id="WP_070991535.1">
    <property type="nucleotide sequence ID" value="NZ_CBCSHD010000001.1"/>
</dbReference>